<dbReference type="InterPro" id="IPR027417">
    <property type="entry name" value="P-loop_NTPase"/>
</dbReference>
<dbReference type="InterPro" id="IPR008978">
    <property type="entry name" value="HSP20-like_chaperone"/>
</dbReference>
<dbReference type="SUPFAM" id="SSF52540">
    <property type="entry name" value="P-loop containing nucleoside triphosphate hydrolases"/>
    <property type="match status" value="1"/>
</dbReference>
<dbReference type="InterPro" id="IPR025723">
    <property type="entry name" value="ArsA/GET3_ATPase-like"/>
</dbReference>
<dbReference type="Pfam" id="PF17886">
    <property type="entry name" value="ArsA_HSP20"/>
    <property type="match status" value="1"/>
</dbReference>
<dbReference type="InterPro" id="IPR053262">
    <property type="entry name" value="ArsA_ATPase-like"/>
</dbReference>
<dbReference type="PANTHER" id="PTHR43868:SF1">
    <property type="entry name" value="P-LOOP CONTAINING NUCLEOSIDE TRIPHOSPHATE HYDROLASES SUPERFAMILY PROTEIN"/>
    <property type="match status" value="1"/>
</dbReference>
<evidence type="ECO:0000259" key="2">
    <source>
        <dbReference type="Pfam" id="PF02374"/>
    </source>
</evidence>
<feature type="domain" description="ArsA HSP20-like" evidence="3">
    <location>
        <begin position="304"/>
        <end position="362"/>
    </location>
</feature>
<accession>A0ABY5AWI8</accession>
<comment type="similarity">
    <text evidence="1">Belongs to the arsA ATPase family.</text>
</comment>
<dbReference type="InterPro" id="IPR040612">
    <property type="entry name" value="ArsA_HSP20-like"/>
</dbReference>
<name>A0ABY5AWI8_9CYAN</name>
<dbReference type="CDD" id="cd02035">
    <property type="entry name" value="ArsA"/>
    <property type="match status" value="1"/>
</dbReference>
<evidence type="ECO:0000256" key="1">
    <source>
        <dbReference type="ARBA" id="ARBA00011040"/>
    </source>
</evidence>
<organism evidence="4 5">
    <name type="scientific">Phormidium yuhuli AB48</name>
    <dbReference type="NCBI Taxonomy" id="2940671"/>
    <lineage>
        <taxon>Bacteria</taxon>
        <taxon>Bacillati</taxon>
        <taxon>Cyanobacteriota</taxon>
        <taxon>Cyanophyceae</taxon>
        <taxon>Oscillatoriophycideae</taxon>
        <taxon>Oscillatoriales</taxon>
        <taxon>Oscillatoriaceae</taxon>
        <taxon>Phormidium</taxon>
        <taxon>Phormidium yuhuli</taxon>
    </lineage>
</organism>
<reference evidence="4" key="1">
    <citation type="submission" date="2022-06" db="EMBL/GenBank/DDBJ databases">
        <title>Genome sequence of Phormidium yuhuli AB48 isolated from an industrial photobioreactor environment.</title>
        <authorList>
            <person name="Qiu Y."/>
            <person name="Noonan A.J.C."/>
            <person name="Dofher K."/>
            <person name="Koch M."/>
            <person name="Kieft B."/>
            <person name="Lin X."/>
            <person name="Ziels R.M."/>
            <person name="Hallam S.J."/>
        </authorList>
    </citation>
    <scope>NUCLEOTIDE SEQUENCE</scope>
    <source>
        <strain evidence="4">AB48</strain>
    </source>
</reference>
<dbReference type="EMBL" id="CP098611">
    <property type="protein sequence ID" value="USR93173.1"/>
    <property type="molecule type" value="Genomic_DNA"/>
</dbReference>
<dbReference type="Gene3D" id="2.60.40.790">
    <property type="match status" value="1"/>
</dbReference>
<keyword evidence="5" id="KW-1185">Reference proteome</keyword>
<gene>
    <name evidence="4" type="ORF">NEA10_13160</name>
</gene>
<feature type="domain" description="ArsA/GET3 Anion-transporting ATPase-like" evidence="2">
    <location>
        <begin position="3"/>
        <end position="249"/>
    </location>
</feature>
<dbReference type="Proteomes" id="UP001056708">
    <property type="component" value="Chromosome"/>
</dbReference>
<protein>
    <submittedName>
        <fullName evidence="4">ArsA family ATPase</fullName>
    </submittedName>
</protein>
<dbReference type="PANTHER" id="PTHR43868">
    <property type="entry name" value="OS02G0711200 PROTEIN"/>
    <property type="match status" value="1"/>
</dbReference>
<dbReference type="Gene3D" id="3.40.50.300">
    <property type="entry name" value="P-loop containing nucleotide triphosphate hydrolases"/>
    <property type="match status" value="1"/>
</dbReference>
<dbReference type="Pfam" id="PF02374">
    <property type="entry name" value="ArsA_ATPase"/>
    <property type="match status" value="1"/>
</dbReference>
<proteinExistence type="inferred from homology"/>
<evidence type="ECO:0000313" key="5">
    <source>
        <dbReference type="Proteomes" id="UP001056708"/>
    </source>
</evidence>
<evidence type="ECO:0000259" key="3">
    <source>
        <dbReference type="Pfam" id="PF17886"/>
    </source>
</evidence>
<evidence type="ECO:0000313" key="4">
    <source>
        <dbReference type="EMBL" id="USR93173.1"/>
    </source>
</evidence>
<dbReference type="RefSeq" id="WP_252665355.1">
    <property type="nucleotide sequence ID" value="NZ_CP098611.1"/>
</dbReference>
<sequence length="362" mass="39323">MTQILTFLGKGGIGRTTVAIATAKQQASQGKRVLLASQGSGPELSLLLGLPTPPEPTDIAANLKVVQFNTPYLLEKAWEEVKKLEAQYLKTPFFKEVYGQELAVLPGMDAAFALNAVREYDRSGEYDVIVYDGTGDRETLRMLGIAEIGGWYLRRFKQVLEGSDIVRALSPFWQPMSGAVLNVDWSKTEFSSDRIDEFLNEGKSALSDATHIAGYLVSGDDAASLAVAKYRWGEAQQIGLTIGGILVNRGNGGAIGTEFDPLPVTTIPSKSGDDWQPLIDALPNFGSQIASAPKPMEVDRSAQSVRLFLPGFSKQDVKLIQSGPEVTVEAGEQRHNIYLPPALQGKPVKGAKFQNQYLTISF</sequence>